<dbReference type="HOGENOM" id="CLU_1018582_0_0_9"/>
<feature type="transmembrane region" description="Helical" evidence="1">
    <location>
        <begin position="204"/>
        <end position="223"/>
    </location>
</feature>
<name>A0A096B4L1_FLAPL</name>
<feature type="transmembrane region" description="Helical" evidence="1">
    <location>
        <begin position="83"/>
        <end position="107"/>
    </location>
</feature>
<accession>A0A096B4L1</accession>
<proteinExistence type="predicted"/>
<feature type="transmembrane region" description="Helical" evidence="1">
    <location>
        <begin position="229"/>
        <end position="250"/>
    </location>
</feature>
<keyword evidence="1" id="KW-0812">Transmembrane</keyword>
<dbReference type="RefSeq" id="WP_044942592.1">
    <property type="nucleotide sequence ID" value="NZ_KN174165.1"/>
</dbReference>
<dbReference type="Proteomes" id="UP000029585">
    <property type="component" value="Unassembled WGS sequence"/>
</dbReference>
<comment type="caution">
    <text evidence="2">The sequence shown here is derived from an EMBL/GenBank/DDBJ whole genome shotgun (WGS) entry which is preliminary data.</text>
</comment>
<dbReference type="eggNOG" id="ENOG502ZG1H">
    <property type="taxonomic scope" value="Bacteria"/>
</dbReference>
<dbReference type="EMBL" id="ADLO01000099">
    <property type="protein sequence ID" value="KGF53995.1"/>
    <property type="molecule type" value="Genomic_DNA"/>
</dbReference>
<evidence type="ECO:0000256" key="1">
    <source>
        <dbReference type="SAM" id="Phobius"/>
    </source>
</evidence>
<dbReference type="PATRIC" id="fig|742738.3.peg.3337"/>
<feature type="transmembrane region" description="Helical" evidence="1">
    <location>
        <begin position="113"/>
        <end position="134"/>
    </location>
</feature>
<gene>
    <name evidence="2" type="ORF">HMPREF9460_03245</name>
</gene>
<reference evidence="2 3" key="1">
    <citation type="submission" date="2011-08" db="EMBL/GenBank/DDBJ databases">
        <title>The Genome Sequence of Clostridium orbiscindens 1_3_50AFAA.</title>
        <authorList>
            <consortium name="The Broad Institute Genome Sequencing Platform"/>
            <person name="Earl A."/>
            <person name="Ward D."/>
            <person name="Feldgarden M."/>
            <person name="Gevers D."/>
            <person name="Daigneault M."/>
            <person name="Strauss J."/>
            <person name="Allen-Vercoe E."/>
            <person name="Young S.K."/>
            <person name="Zeng Q."/>
            <person name="Gargeya S."/>
            <person name="Fitzgerald M."/>
            <person name="Haas B."/>
            <person name="Abouelleil A."/>
            <person name="Alvarado L."/>
            <person name="Arachchi H.M."/>
            <person name="Berlin A."/>
            <person name="Brown A."/>
            <person name="Chapman S.B."/>
            <person name="Chen Z."/>
            <person name="Dunbar C."/>
            <person name="Freedman E."/>
            <person name="Gearin G."/>
            <person name="Gellesch M."/>
            <person name="Goldberg J."/>
            <person name="Griggs A."/>
            <person name="Gujja S."/>
            <person name="Heiman D."/>
            <person name="Howarth C."/>
            <person name="Larson L."/>
            <person name="Lui A."/>
            <person name="MacDonald P.J.P."/>
            <person name="Montmayeur A."/>
            <person name="Murphy C."/>
            <person name="Neiman D."/>
            <person name="Pearson M."/>
            <person name="Priest M."/>
            <person name="Roberts A."/>
            <person name="Saif S."/>
            <person name="Shea T."/>
            <person name="Shenoy N."/>
            <person name="Sisk P."/>
            <person name="Stolte C."/>
            <person name="Sykes S."/>
            <person name="Wortman J."/>
            <person name="Nusbaum C."/>
            <person name="Birren B."/>
        </authorList>
    </citation>
    <scope>NUCLEOTIDE SEQUENCE [LARGE SCALE GENOMIC DNA]</scope>
    <source>
        <strain evidence="2 3">1_3_50AFAA</strain>
    </source>
</reference>
<feature type="transmembrane region" description="Helical" evidence="1">
    <location>
        <begin position="177"/>
        <end position="197"/>
    </location>
</feature>
<feature type="transmembrane region" description="Helical" evidence="1">
    <location>
        <begin position="42"/>
        <end position="62"/>
    </location>
</feature>
<evidence type="ECO:0000313" key="3">
    <source>
        <dbReference type="Proteomes" id="UP000029585"/>
    </source>
</evidence>
<sequence length="273" mass="29494">MRKEILLPAVAVAGGGAGFVLRRWELATAFEADTGLPIPGAPATLALIALSVAMAAVLALLCRGKYPSFTGYDEAFQAKGNTLYATAMVLSAFLLLGAAVLMVLSFVQGTNTVYTRLLLAALAAVSFFYVMQTAQNSFKGLDRGKYSFTLLMPAYTCCVWLIAAYQVRAGDPVQLDYVYELFAIIASLLGLYFHAGFSFERGRVFWAGLFSLLGIYFCLTTLADQHDLATTLLYGFAILYLLSSTVTLLYNAGRPELLARAENDTTEGTPDES</sequence>
<feature type="transmembrane region" description="Helical" evidence="1">
    <location>
        <begin position="146"/>
        <end position="165"/>
    </location>
</feature>
<dbReference type="AlphaFoldDB" id="A0A096B4L1"/>
<protein>
    <submittedName>
        <fullName evidence="2">Uncharacterized protein</fullName>
    </submittedName>
</protein>
<keyword evidence="1" id="KW-0472">Membrane</keyword>
<keyword evidence="1" id="KW-1133">Transmembrane helix</keyword>
<organism evidence="2 3">
    <name type="scientific">Flavonifractor plautii 1_3_50AFAA</name>
    <dbReference type="NCBI Taxonomy" id="742738"/>
    <lineage>
        <taxon>Bacteria</taxon>
        <taxon>Bacillati</taxon>
        <taxon>Bacillota</taxon>
        <taxon>Clostridia</taxon>
        <taxon>Eubacteriales</taxon>
        <taxon>Oscillospiraceae</taxon>
        <taxon>Flavonifractor</taxon>
    </lineage>
</organism>
<keyword evidence="3" id="KW-1185">Reference proteome</keyword>
<evidence type="ECO:0000313" key="2">
    <source>
        <dbReference type="EMBL" id="KGF53995.1"/>
    </source>
</evidence>